<dbReference type="AlphaFoldDB" id="A0A6L9E5Z7"/>
<dbReference type="PROSITE" id="PS51462">
    <property type="entry name" value="NUDIX"/>
    <property type="match status" value="1"/>
</dbReference>
<accession>A0A6L9E5Z7</accession>
<protein>
    <submittedName>
        <fullName evidence="8">NUDIX domain-containing protein</fullName>
    </submittedName>
</protein>
<dbReference type="PRINTS" id="PR00502">
    <property type="entry name" value="NUDIXFAMILY"/>
</dbReference>
<dbReference type="Proteomes" id="UP000463868">
    <property type="component" value="Chromosome"/>
</dbReference>
<evidence type="ECO:0000256" key="7">
    <source>
        <dbReference type="RuleBase" id="RU003476"/>
    </source>
</evidence>
<dbReference type="PRINTS" id="PR00377">
    <property type="entry name" value="IMPHPHTASES"/>
</dbReference>
<organism evidence="8 9">
    <name type="scientific">Acinetobacter haemolyticus</name>
    <dbReference type="NCBI Taxonomy" id="29430"/>
    <lineage>
        <taxon>Bacteria</taxon>
        <taxon>Pseudomonadati</taxon>
        <taxon>Pseudomonadota</taxon>
        <taxon>Gammaproteobacteria</taxon>
        <taxon>Moraxellales</taxon>
        <taxon>Moraxellaceae</taxon>
        <taxon>Acinetobacter</taxon>
    </lineage>
</organism>
<dbReference type="GO" id="GO:0000105">
    <property type="term" value="P:L-histidine biosynthetic process"/>
    <property type="evidence" value="ECO:0007669"/>
    <property type="project" value="TreeGrafter"/>
</dbReference>
<keyword evidence="5 6" id="KW-0460">Magnesium</keyword>
<evidence type="ECO:0000256" key="1">
    <source>
        <dbReference type="ARBA" id="ARBA00001946"/>
    </source>
</evidence>
<dbReference type="GO" id="GO:0046872">
    <property type="term" value="F:metal ion binding"/>
    <property type="evidence" value="ECO:0007669"/>
    <property type="project" value="UniProtKB-KW"/>
</dbReference>
<dbReference type="CDD" id="cd02883">
    <property type="entry name" value="NUDIX_Hydrolase"/>
    <property type="match status" value="1"/>
</dbReference>
<feature type="binding site" evidence="6">
    <location>
        <position position="345"/>
    </location>
    <ligand>
        <name>Mg(2+)</name>
        <dbReference type="ChEBI" id="CHEBI:18420"/>
        <label>1</label>
        <note>catalytic</note>
    </ligand>
</feature>
<keyword evidence="3 6" id="KW-0479">Metal-binding</keyword>
<evidence type="ECO:0000256" key="4">
    <source>
        <dbReference type="ARBA" id="ARBA00022801"/>
    </source>
</evidence>
<evidence type="ECO:0000256" key="5">
    <source>
        <dbReference type="ARBA" id="ARBA00022842"/>
    </source>
</evidence>
<gene>
    <name evidence="8" type="ORF">AhaeAN43_11455</name>
</gene>
<dbReference type="SUPFAM" id="SSF55811">
    <property type="entry name" value="Nudix"/>
    <property type="match status" value="1"/>
</dbReference>
<dbReference type="PANTHER" id="PTHR43200:SF6">
    <property type="entry name" value="3'(2'),5'-BISPHOSPHATE NUCLEOTIDASE"/>
    <property type="match status" value="1"/>
</dbReference>
<dbReference type="PANTHER" id="PTHR43200">
    <property type="entry name" value="PHOSPHATASE"/>
    <property type="match status" value="1"/>
</dbReference>
<dbReference type="EMBL" id="CP031976">
    <property type="protein sequence ID" value="QHI13945.1"/>
    <property type="molecule type" value="Genomic_DNA"/>
</dbReference>
<dbReference type="Gene3D" id="3.90.79.10">
    <property type="entry name" value="Nucleoside Triphosphate Pyrophosphohydrolase"/>
    <property type="match status" value="1"/>
</dbReference>
<feature type="binding site" evidence="6">
    <location>
        <position position="220"/>
    </location>
    <ligand>
        <name>Mg(2+)</name>
        <dbReference type="ChEBI" id="CHEBI:18420"/>
        <label>2</label>
    </ligand>
</feature>
<dbReference type="Gene3D" id="3.40.190.80">
    <property type="match status" value="1"/>
</dbReference>
<comment type="cofactor">
    <cofactor evidence="1 6">
        <name>Mg(2+)</name>
        <dbReference type="ChEBI" id="CHEBI:18420"/>
    </cofactor>
</comment>
<evidence type="ECO:0000256" key="6">
    <source>
        <dbReference type="PIRSR" id="PIRSR600760-2"/>
    </source>
</evidence>
<feature type="binding site" evidence="6">
    <location>
        <position position="223"/>
    </location>
    <ligand>
        <name>Mg(2+)</name>
        <dbReference type="ChEBI" id="CHEBI:18420"/>
        <label>1</label>
        <note>catalytic</note>
    </ligand>
</feature>
<dbReference type="InterPro" id="IPR051090">
    <property type="entry name" value="Inositol_monoP_superfamily"/>
</dbReference>
<comment type="similarity">
    <text evidence="7">Belongs to the Nudix hydrolase family.</text>
</comment>
<keyword evidence="4 7" id="KW-0378">Hydrolase</keyword>
<dbReference type="SUPFAM" id="SSF56655">
    <property type="entry name" value="Carbohydrate phosphatase"/>
    <property type="match status" value="1"/>
</dbReference>
<evidence type="ECO:0000313" key="9">
    <source>
        <dbReference type="Proteomes" id="UP000463868"/>
    </source>
</evidence>
<dbReference type="Pfam" id="PF00459">
    <property type="entry name" value="Inositol_P"/>
    <property type="match status" value="1"/>
</dbReference>
<evidence type="ECO:0000256" key="2">
    <source>
        <dbReference type="ARBA" id="ARBA00009759"/>
    </source>
</evidence>
<dbReference type="InterPro" id="IPR015797">
    <property type="entry name" value="NUDIX_hydrolase-like_dom_sf"/>
</dbReference>
<feature type="binding site" evidence="6">
    <location>
        <position position="222"/>
    </location>
    <ligand>
        <name>Mg(2+)</name>
        <dbReference type="ChEBI" id="CHEBI:18420"/>
        <label>1</label>
        <note>catalytic</note>
    </ligand>
</feature>
<dbReference type="Gene3D" id="3.30.540.10">
    <property type="entry name" value="Fructose-1,6-Bisphosphatase, subunit A, domain 1"/>
    <property type="match status" value="1"/>
</dbReference>
<name>A0A6L9E5Z7_ACIHA</name>
<dbReference type="Pfam" id="PF00293">
    <property type="entry name" value="NUDIX"/>
    <property type="match status" value="1"/>
</dbReference>
<dbReference type="RefSeq" id="WP_125316799.1">
    <property type="nucleotide sequence ID" value="NZ_BKQF01000048.1"/>
</dbReference>
<dbReference type="InterPro" id="IPR000760">
    <property type="entry name" value="Inositol_monophosphatase-like"/>
</dbReference>
<dbReference type="PROSITE" id="PS00893">
    <property type="entry name" value="NUDIX_BOX"/>
    <property type="match status" value="1"/>
</dbReference>
<dbReference type="InterPro" id="IPR000086">
    <property type="entry name" value="NUDIX_hydrolase_dom"/>
</dbReference>
<feature type="binding site" evidence="6">
    <location>
        <position position="203"/>
    </location>
    <ligand>
        <name>Mg(2+)</name>
        <dbReference type="ChEBI" id="CHEBI:18420"/>
        <label>1</label>
        <note>catalytic</note>
    </ligand>
</feature>
<reference evidence="8 9" key="1">
    <citation type="submission" date="2018-08" db="EMBL/GenBank/DDBJ databases">
        <title>Analysis of the genomic diversity of Mexican Acinetobacter haemolyticus clinical isolates.</title>
        <authorList>
            <person name="Castro-Jaimes S."/>
            <person name="Cevallos M.A."/>
        </authorList>
    </citation>
    <scope>NUCLEOTIDE SEQUENCE [LARGE SCALE GENOMIC DNA]</scope>
    <source>
        <strain evidence="8 9">AN43</strain>
    </source>
</reference>
<evidence type="ECO:0000313" key="8">
    <source>
        <dbReference type="EMBL" id="QHI13945.1"/>
    </source>
</evidence>
<dbReference type="GO" id="GO:0016791">
    <property type="term" value="F:phosphatase activity"/>
    <property type="evidence" value="ECO:0007669"/>
    <property type="project" value="UniProtKB-ARBA"/>
</dbReference>
<proteinExistence type="inferred from homology"/>
<sequence length="393" mass="45665">MKIIDFIIFNETNNTLYIQKRSKDRRIFPDQWETPGGHLEEGETIVECLFRELKEETNLSLTCIYGKVNEFIWSDKKTINSVYLISAEGNLEVEREKVSEYLWINKFQLEEIFLNNKNDIYQSFSNAFELIESKKKVKQKVMDNIFIWLDGVKNITEKYFKNIDLEKTNKPDGSPVSIADKEIESFLHLEIKKKFPSHNYIGEENEYNYDSSNFFKWIVDPIDGTRSFIVGRPTFGTLISLVYKNIPIFGCIYQPVTNEKWIAFLGDPLYYNSNRVNISTPNINKDIESFVPAPEVFKSKKEINVFENLKKISKRISYNGDCYAYGLLSMGFVDIIIEQELHEYDYSALLPILNASKSLYFSLDGVPIDISNSSTSLIAFKAHSFLQLIELVK</sequence>
<dbReference type="InterPro" id="IPR020084">
    <property type="entry name" value="NUDIX_hydrolase_CS"/>
</dbReference>
<dbReference type="InterPro" id="IPR020476">
    <property type="entry name" value="Nudix_hydrolase"/>
</dbReference>
<comment type="similarity">
    <text evidence="2">Belongs to the inositol monophosphatase superfamily.</text>
</comment>
<evidence type="ECO:0000256" key="3">
    <source>
        <dbReference type="ARBA" id="ARBA00022723"/>
    </source>
</evidence>